<feature type="transmembrane region" description="Helical" evidence="1">
    <location>
        <begin position="237"/>
        <end position="256"/>
    </location>
</feature>
<evidence type="ECO:0000259" key="2">
    <source>
        <dbReference type="Pfam" id="PF01757"/>
    </source>
</evidence>
<evidence type="ECO:0000313" key="4">
    <source>
        <dbReference type="Proteomes" id="UP000286113"/>
    </source>
</evidence>
<feature type="transmembrane region" description="Helical" evidence="1">
    <location>
        <begin position="128"/>
        <end position="144"/>
    </location>
</feature>
<dbReference type="AlphaFoldDB" id="A0AA92W1A5"/>
<dbReference type="Proteomes" id="UP000286113">
    <property type="component" value="Unassembled WGS sequence"/>
</dbReference>
<evidence type="ECO:0000256" key="1">
    <source>
        <dbReference type="SAM" id="Phobius"/>
    </source>
</evidence>
<keyword evidence="1" id="KW-0472">Membrane</keyword>
<name>A0AA92W1A5_9BACT</name>
<feature type="transmembrane region" description="Helical" evidence="1">
    <location>
        <begin position="21"/>
        <end position="42"/>
    </location>
</feature>
<reference evidence="3 4" key="1">
    <citation type="submission" date="2018-08" db="EMBL/GenBank/DDBJ databases">
        <title>A genome reference for cultivated species of the human gut microbiota.</title>
        <authorList>
            <person name="Zou Y."/>
            <person name="Xue W."/>
            <person name="Luo G."/>
        </authorList>
    </citation>
    <scope>NUCLEOTIDE SEQUENCE [LARGE SCALE GENOMIC DNA]</scope>
    <source>
        <strain evidence="3 4">AF22-1</strain>
    </source>
</reference>
<feature type="transmembrane region" description="Helical" evidence="1">
    <location>
        <begin position="54"/>
        <end position="78"/>
    </location>
</feature>
<accession>A0AA92W1A5</accession>
<dbReference type="Pfam" id="PF01757">
    <property type="entry name" value="Acyl_transf_3"/>
    <property type="match status" value="1"/>
</dbReference>
<feature type="transmembrane region" description="Helical" evidence="1">
    <location>
        <begin position="90"/>
        <end position="108"/>
    </location>
</feature>
<proteinExistence type="predicted"/>
<feature type="transmembrane region" description="Helical" evidence="1">
    <location>
        <begin position="268"/>
        <end position="287"/>
    </location>
</feature>
<evidence type="ECO:0000313" key="3">
    <source>
        <dbReference type="EMBL" id="RGS44510.1"/>
    </source>
</evidence>
<keyword evidence="1" id="KW-0812">Transmembrane</keyword>
<gene>
    <name evidence="3" type="ORF">DWX90_15910</name>
</gene>
<organism evidence="3 4">
    <name type="scientific">Segatella copri</name>
    <dbReference type="NCBI Taxonomy" id="165179"/>
    <lineage>
        <taxon>Bacteria</taxon>
        <taxon>Pseudomonadati</taxon>
        <taxon>Bacteroidota</taxon>
        <taxon>Bacteroidia</taxon>
        <taxon>Bacteroidales</taxon>
        <taxon>Prevotellaceae</taxon>
        <taxon>Segatella</taxon>
    </lineage>
</organism>
<dbReference type="GO" id="GO:0016747">
    <property type="term" value="F:acyltransferase activity, transferring groups other than amino-acyl groups"/>
    <property type="evidence" value="ECO:0007669"/>
    <property type="project" value="InterPro"/>
</dbReference>
<comment type="caution">
    <text evidence="3">The sequence shown here is derived from an EMBL/GenBank/DDBJ whole genome shotgun (WGS) entry which is preliminary data.</text>
</comment>
<protein>
    <recommendedName>
        <fullName evidence="2">Acyltransferase 3 domain-containing protein</fullName>
    </recommendedName>
</protein>
<feature type="transmembrane region" description="Helical" evidence="1">
    <location>
        <begin position="299"/>
        <end position="320"/>
    </location>
</feature>
<sequence length="345" mass="39529">MNMDKQLNDTASLKVRNTNIEVFRLLLMLSIFCWHILMHGAGLKNMSDGYVNDFVYKAFLCAFFAPATYCFMFVSGFFGIKFSLSKLGKLELSLIIVSLLCSFIVYFLGGQALRIYLGSLFPISSCRWWFITYYVIIYLLSPIINKGISIINKKQFTYLLCGLIIYNTLSIVRLLDNGGSNFLGLLTIFLIARYIKIYSILLSKKIVVLIYLFCGLLLTLLLVLANSYCPVLTFKLLNYNTPLIMLMAISSSLFFIKLKPLYNKKINKILSSCLYIYLFTDGLGVHFYKFVQSCFINSYLMGVAVVVMSIIVCLLMGLFIDRLSEVLLRRIGKSMYWQNMSRVFV</sequence>
<feature type="transmembrane region" description="Helical" evidence="1">
    <location>
        <begin position="206"/>
        <end position="225"/>
    </location>
</feature>
<dbReference type="InterPro" id="IPR002656">
    <property type="entry name" value="Acyl_transf_3_dom"/>
</dbReference>
<feature type="transmembrane region" description="Helical" evidence="1">
    <location>
        <begin position="181"/>
        <end position="199"/>
    </location>
</feature>
<dbReference type="EMBL" id="QRVN01000067">
    <property type="protein sequence ID" value="RGS44510.1"/>
    <property type="molecule type" value="Genomic_DNA"/>
</dbReference>
<feature type="domain" description="Acyltransferase 3" evidence="2">
    <location>
        <begin position="18"/>
        <end position="316"/>
    </location>
</feature>
<feature type="transmembrane region" description="Helical" evidence="1">
    <location>
        <begin position="156"/>
        <end position="175"/>
    </location>
</feature>
<keyword evidence="1" id="KW-1133">Transmembrane helix</keyword>